<comment type="caution">
    <text evidence="2">The sequence shown here is derived from an EMBL/GenBank/DDBJ whole genome shotgun (WGS) entry which is preliminary data.</text>
</comment>
<name>A0AAX2H6E3_9PSED</name>
<feature type="region of interest" description="Disordered" evidence="1">
    <location>
        <begin position="1"/>
        <end position="29"/>
    </location>
</feature>
<evidence type="ECO:0000256" key="1">
    <source>
        <dbReference type="SAM" id="MobiDB-lite"/>
    </source>
</evidence>
<evidence type="ECO:0000313" key="2">
    <source>
        <dbReference type="EMBL" id="SOB51466.1"/>
    </source>
</evidence>
<proteinExistence type="predicted"/>
<protein>
    <submittedName>
        <fullName evidence="2">Uncharacterized protein</fullName>
    </submittedName>
</protein>
<sequence length="45" mass="4866">MNNASGKRLKGLEGNGRASGDGRMDGSCGAKYTQLHIPKSYLFMF</sequence>
<accession>A0AAX2H6E3</accession>
<reference evidence="2 3" key="1">
    <citation type="submission" date="2017-08" db="EMBL/GenBank/DDBJ databases">
        <authorList>
            <person name="Chaillou S."/>
        </authorList>
    </citation>
    <scope>NUCLEOTIDE SEQUENCE [LARGE SCALE GENOMIC DNA]</scope>
    <source>
        <strain evidence="2 3">MFPA15A1205</strain>
    </source>
</reference>
<dbReference type="Proteomes" id="UP000219564">
    <property type="component" value="Unassembled WGS sequence"/>
</dbReference>
<dbReference type="EMBL" id="OBKZ01000012">
    <property type="protein sequence ID" value="SOB51466.1"/>
    <property type="molecule type" value="Genomic_DNA"/>
</dbReference>
<evidence type="ECO:0000313" key="3">
    <source>
        <dbReference type="Proteomes" id="UP000219564"/>
    </source>
</evidence>
<organism evidence="2 3">
    <name type="scientific">Pseudomonas lundensis</name>
    <dbReference type="NCBI Taxonomy" id="86185"/>
    <lineage>
        <taxon>Bacteria</taxon>
        <taxon>Pseudomonadati</taxon>
        <taxon>Pseudomonadota</taxon>
        <taxon>Gammaproteobacteria</taxon>
        <taxon>Pseudomonadales</taxon>
        <taxon>Pseudomonadaceae</taxon>
        <taxon>Pseudomonas</taxon>
    </lineage>
</organism>
<dbReference type="AlphaFoldDB" id="A0AAX2H6E3"/>
<gene>
    <name evidence="2" type="ORF">PLUA15_20208</name>
</gene>